<comment type="subcellular location">
    <subcellularLocation>
        <location evidence="2">Vacuole</location>
    </subcellularLocation>
</comment>
<dbReference type="PANTHER" id="PTHR10353">
    <property type="entry name" value="GLYCOSYL HYDROLASE"/>
    <property type="match status" value="1"/>
</dbReference>
<evidence type="ECO:0000256" key="8">
    <source>
        <dbReference type="ARBA" id="ARBA00034026"/>
    </source>
</evidence>
<accession>A0ABQ8AI01</accession>
<dbReference type="InterPro" id="IPR017853">
    <property type="entry name" value="GH"/>
</dbReference>
<feature type="transmembrane region" description="Helical" evidence="10">
    <location>
        <begin position="63"/>
        <end position="86"/>
    </location>
</feature>
<evidence type="ECO:0000256" key="6">
    <source>
        <dbReference type="ARBA" id="ARBA00032643"/>
    </source>
</evidence>
<evidence type="ECO:0000256" key="1">
    <source>
        <dbReference type="ARBA" id="ARBA00003014"/>
    </source>
</evidence>
<evidence type="ECO:0000256" key="5">
    <source>
        <dbReference type="ARBA" id="ARBA00022554"/>
    </source>
</evidence>
<dbReference type="PANTHER" id="PTHR10353:SF276">
    <property type="entry name" value="THIOGLUCOSIDASE"/>
    <property type="match status" value="1"/>
</dbReference>
<keyword evidence="10" id="KW-1133">Transmembrane helix</keyword>
<dbReference type="Proteomes" id="UP000824890">
    <property type="component" value="Unassembled WGS sequence"/>
</dbReference>
<evidence type="ECO:0000313" key="11">
    <source>
        <dbReference type="EMBL" id="KAH0892179.1"/>
    </source>
</evidence>
<dbReference type="SUPFAM" id="SSF51445">
    <property type="entry name" value="(Trans)glycosidases"/>
    <property type="match status" value="1"/>
</dbReference>
<proteinExistence type="inferred from homology"/>
<comment type="catalytic activity">
    <reaction evidence="8">
        <text>a thioglucoside + H2O = a sugar + a thiol.</text>
        <dbReference type="EC" id="3.2.1.147"/>
    </reaction>
</comment>
<evidence type="ECO:0000313" key="12">
    <source>
        <dbReference type="Proteomes" id="UP000824890"/>
    </source>
</evidence>
<keyword evidence="5" id="KW-0926">Vacuole</keyword>
<evidence type="ECO:0000256" key="2">
    <source>
        <dbReference type="ARBA" id="ARBA00004116"/>
    </source>
</evidence>
<protein>
    <recommendedName>
        <fullName evidence="4">thioglucosidase</fullName>
        <ecNumber evidence="4">3.2.1.147</ecNumber>
    </recommendedName>
    <alternativeName>
        <fullName evidence="6">Sinigrinase</fullName>
    </alternativeName>
    <alternativeName>
        <fullName evidence="7">Thioglucosidase</fullName>
    </alternativeName>
</protein>
<evidence type="ECO:0000256" key="3">
    <source>
        <dbReference type="ARBA" id="ARBA00010838"/>
    </source>
</evidence>
<comment type="caution">
    <text evidence="11">The sequence shown here is derived from an EMBL/GenBank/DDBJ whole genome shotgun (WGS) entry which is preliminary data.</text>
</comment>
<dbReference type="EC" id="3.2.1.147" evidence="4"/>
<keyword evidence="10" id="KW-0472">Membrane</keyword>
<dbReference type="InterPro" id="IPR001360">
    <property type="entry name" value="Glyco_hydro_1"/>
</dbReference>
<comment type="similarity">
    <text evidence="3 9">Belongs to the glycosyl hydrolase 1 family.</text>
</comment>
<dbReference type="EMBL" id="JAGKQM010000013">
    <property type="protein sequence ID" value="KAH0892179.1"/>
    <property type="molecule type" value="Genomic_DNA"/>
</dbReference>
<dbReference type="Gene3D" id="3.20.20.80">
    <property type="entry name" value="Glycosidases"/>
    <property type="match status" value="1"/>
</dbReference>
<organism evidence="11 12">
    <name type="scientific">Brassica napus</name>
    <name type="common">Rape</name>
    <dbReference type="NCBI Taxonomy" id="3708"/>
    <lineage>
        <taxon>Eukaryota</taxon>
        <taxon>Viridiplantae</taxon>
        <taxon>Streptophyta</taxon>
        <taxon>Embryophyta</taxon>
        <taxon>Tracheophyta</taxon>
        <taxon>Spermatophyta</taxon>
        <taxon>Magnoliopsida</taxon>
        <taxon>eudicotyledons</taxon>
        <taxon>Gunneridae</taxon>
        <taxon>Pentapetalae</taxon>
        <taxon>rosids</taxon>
        <taxon>malvids</taxon>
        <taxon>Brassicales</taxon>
        <taxon>Brassicaceae</taxon>
        <taxon>Brassiceae</taxon>
        <taxon>Brassica</taxon>
    </lineage>
</organism>
<name>A0ABQ8AI01_BRANA</name>
<evidence type="ECO:0000256" key="4">
    <source>
        <dbReference type="ARBA" id="ARBA00012250"/>
    </source>
</evidence>
<sequence>MKRSIGKRLLSFTAAHSQKLKGSFGSVGVNYYSAFYVTSVIVVDHNTPNWRSDARIEWKSNHMIRYFISCFNFLCLGSQVFHYFIIKQNKTKLEKFWVREVNETFYTARVKKISKLCKKQIQKPKFMIIGKKNLYPYVASSELPFSLFVLKYEKKAKLSNLMDVQRKEYHEKHLQSIHQAIKEDGGWCSAGYGVMYGLFYLDYNNGLKRNPRISAMWCKEFLKK</sequence>
<reference evidence="11 12" key="1">
    <citation type="submission" date="2021-05" db="EMBL/GenBank/DDBJ databases">
        <title>Genome Assembly of Synthetic Allotetraploid Brassica napus Reveals Homoeologous Exchanges between Subgenomes.</title>
        <authorList>
            <person name="Davis J.T."/>
        </authorList>
    </citation>
    <scope>NUCLEOTIDE SEQUENCE [LARGE SCALE GENOMIC DNA]</scope>
    <source>
        <strain evidence="12">cv. Da-Ae</strain>
        <tissue evidence="11">Seedling</tissue>
    </source>
</reference>
<gene>
    <name evidence="11" type="ORF">HID58_054608</name>
</gene>
<keyword evidence="12" id="KW-1185">Reference proteome</keyword>
<feature type="transmembrane region" description="Helical" evidence="10">
    <location>
        <begin position="20"/>
        <end position="43"/>
    </location>
</feature>
<evidence type="ECO:0000256" key="7">
    <source>
        <dbReference type="ARBA" id="ARBA00032797"/>
    </source>
</evidence>
<comment type="function">
    <text evidence="1">Degradation of glucosinolates (glucose residue linked by a thioglucoside bound to an amino acid derivative) to glucose, sulfate and any of the products: thiocyanates, isothiocyanates, nitriles, epithionitriles or oxazolidine-2-thiones.</text>
</comment>
<evidence type="ECO:0000256" key="9">
    <source>
        <dbReference type="RuleBase" id="RU003690"/>
    </source>
</evidence>
<evidence type="ECO:0000256" key="10">
    <source>
        <dbReference type="SAM" id="Phobius"/>
    </source>
</evidence>
<keyword evidence="10" id="KW-0812">Transmembrane</keyword>